<gene>
    <name evidence="1" type="ORF">K9V48_04735</name>
</gene>
<comment type="caution">
    <text evidence="1">The sequence shown here is derived from an EMBL/GenBank/DDBJ whole genome shotgun (WGS) entry which is preliminary data.</text>
</comment>
<proteinExistence type="predicted"/>
<dbReference type="InterPro" id="IPR032721">
    <property type="entry name" value="Toxin-deaminase"/>
</dbReference>
<sequence length="131" mass="15465">MSSFKEVFRAQLGKSGCFIAHSKVSNNQKNDPFDFMRDDFLSEGTRTYKLQVNSHREIGKGSMERQRDTESKIIEKLISIFDPDFSDNRGKVELYTYREPCLSCENHFIEFARLFPRIILTIYYEVPYNEL</sequence>
<reference evidence="1" key="1">
    <citation type="submission" date="2024-05" db="EMBL/GenBank/DDBJ databases">
        <title>Metabacillus sp. nov., isolated from the rhizosphere soil of tomato plants.</title>
        <authorList>
            <person name="Ma R."/>
        </authorList>
    </citation>
    <scope>NUCLEOTIDE SEQUENCE</scope>
    <source>
        <strain evidence="1">DBTR6</strain>
    </source>
</reference>
<evidence type="ECO:0008006" key="3">
    <source>
        <dbReference type="Google" id="ProtNLM"/>
    </source>
</evidence>
<organism evidence="1 2">
    <name type="scientific">Metabacillus rhizolycopersici</name>
    <dbReference type="NCBI Taxonomy" id="2875709"/>
    <lineage>
        <taxon>Bacteria</taxon>
        <taxon>Bacillati</taxon>
        <taxon>Bacillota</taxon>
        <taxon>Bacilli</taxon>
        <taxon>Bacillales</taxon>
        <taxon>Bacillaceae</taxon>
        <taxon>Metabacillus</taxon>
    </lineage>
</organism>
<evidence type="ECO:0000313" key="1">
    <source>
        <dbReference type="EMBL" id="MBZ5749564.1"/>
    </source>
</evidence>
<protein>
    <recommendedName>
        <fullName evidence="3">Deaminase</fullName>
    </recommendedName>
</protein>
<dbReference type="Proteomes" id="UP001165287">
    <property type="component" value="Unassembled WGS sequence"/>
</dbReference>
<evidence type="ECO:0000313" key="2">
    <source>
        <dbReference type="Proteomes" id="UP001165287"/>
    </source>
</evidence>
<dbReference type="Pfam" id="PF14424">
    <property type="entry name" value="Toxin-deaminase"/>
    <property type="match status" value="1"/>
</dbReference>
<name>A0ABS7UNF7_9BACI</name>
<keyword evidence="2" id="KW-1185">Reference proteome</keyword>
<accession>A0ABS7UNF7</accession>
<dbReference type="EMBL" id="JAIQUM010000007">
    <property type="protein sequence ID" value="MBZ5749564.1"/>
    <property type="molecule type" value="Genomic_DNA"/>
</dbReference>
<dbReference type="RefSeq" id="WP_224137362.1">
    <property type="nucleotide sequence ID" value="NZ_JAIQUM010000007.1"/>
</dbReference>